<dbReference type="Proteomes" id="UP000299102">
    <property type="component" value="Unassembled WGS sequence"/>
</dbReference>
<evidence type="ECO:0000313" key="1">
    <source>
        <dbReference type="EMBL" id="GBP44238.1"/>
    </source>
</evidence>
<evidence type="ECO:0000313" key="2">
    <source>
        <dbReference type="Proteomes" id="UP000299102"/>
    </source>
</evidence>
<reference evidence="1 2" key="1">
    <citation type="journal article" date="2019" name="Commun. Biol.">
        <title>The bagworm genome reveals a unique fibroin gene that provides high tensile strength.</title>
        <authorList>
            <person name="Kono N."/>
            <person name="Nakamura H."/>
            <person name="Ohtoshi R."/>
            <person name="Tomita M."/>
            <person name="Numata K."/>
            <person name="Arakawa K."/>
        </authorList>
    </citation>
    <scope>NUCLEOTIDE SEQUENCE [LARGE SCALE GENOMIC DNA]</scope>
</reference>
<keyword evidence="2" id="KW-1185">Reference proteome</keyword>
<protein>
    <submittedName>
        <fullName evidence="1">Uncharacterized protein</fullName>
    </submittedName>
</protein>
<sequence length="138" mass="15902">MQREPIRVSSDANGRSRHDAVTTRRFRFARPRPFTFALAPAPAPDDSRAAASARLRYIFTIAPTLGFIICSNKSSYTENKLDEIEERFYDYVFKRCQRDPITKLMTWLKSVSRKNTMGRLVANSRRPNAETNEPDTNI</sequence>
<dbReference type="AlphaFoldDB" id="A0A4C1VYX4"/>
<name>A0A4C1VYX4_EUMVA</name>
<proteinExistence type="predicted"/>
<gene>
    <name evidence="1" type="ORF">EVAR_22122_1</name>
</gene>
<comment type="caution">
    <text evidence="1">The sequence shown here is derived from an EMBL/GenBank/DDBJ whole genome shotgun (WGS) entry which is preliminary data.</text>
</comment>
<dbReference type="EMBL" id="BGZK01000449">
    <property type="protein sequence ID" value="GBP44238.1"/>
    <property type="molecule type" value="Genomic_DNA"/>
</dbReference>
<organism evidence="1 2">
    <name type="scientific">Eumeta variegata</name>
    <name type="common">Bagworm moth</name>
    <name type="synonym">Eumeta japonica</name>
    <dbReference type="NCBI Taxonomy" id="151549"/>
    <lineage>
        <taxon>Eukaryota</taxon>
        <taxon>Metazoa</taxon>
        <taxon>Ecdysozoa</taxon>
        <taxon>Arthropoda</taxon>
        <taxon>Hexapoda</taxon>
        <taxon>Insecta</taxon>
        <taxon>Pterygota</taxon>
        <taxon>Neoptera</taxon>
        <taxon>Endopterygota</taxon>
        <taxon>Lepidoptera</taxon>
        <taxon>Glossata</taxon>
        <taxon>Ditrysia</taxon>
        <taxon>Tineoidea</taxon>
        <taxon>Psychidae</taxon>
        <taxon>Oiketicinae</taxon>
        <taxon>Eumeta</taxon>
    </lineage>
</organism>
<accession>A0A4C1VYX4</accession>